<proteinExistence type="predicted"/>
<keyword evidence="2" id="KW-1185">Reference proteome</keyword>
<evidence type="ECO:0000313" key="1">
    <source>
        <dbReference type="EMBL" id="KAA5609680.1"/>
    </source>
</evidence>
<sequence length="154" mass="17932">MRHKDIVQQAISFANDGIRIDRHKAIEFGFPMIEANRELLVEGAKRDFARSVKEAATKQMRRMATDTDAQSCFDMLRRRYALDDEAKVIKETDFLREMELDRIIAIREKSVADDMQHLSALKEVRASLKPIWRAHPDWTLGECERAFRNVRLAA</sequence>
<dbReference type="RefSeq" id="WP_150043320.1">
    <property type="nucleotide sequence ID" value="NZ_OW485608.1"/>
</dbReference>
<gene>
    <name evidence="1" type="ORF">F1189_23250</name>
</gene>
<evidence type="ECO:0000313" key="2">
    <source>
        <dbReference type="Proteomes" id="UP000325255"/>
    </source>
</evidence>
<accession>A0A5M6IN40</accession>
<dbReference type="Proteomes" id="UP000325255">
    <property type="component" value="Unassembled WGS sequence"/>
</dbReference>
<organism evidence="1 2">
    <name type="scientific">Rhodovastum atsumiense</name>
    <dbReference type="NCBI Taxonomy" id="504468"/>
    <lineage>
        <taxon>Bacteria</taxon>
        <taxon>Pseudomonadati</taxon>
        <taxon>Pseudomonadota</taxon>
        <taxon>Alphaproteobacteria</taxon>
        <taxon>Acetobacterales</taxon>
        <taxon>Acetobacteraceae</taxon>
        <taxon>Rhodovastum</taxon>
    </lineage>
</organism>
<reference evidence="1 2" key="1">
    <citation type="submission" date="2019-09" db="EMBL/GenBank/DDBJ databases">
        <title>Genome sequence of Rhodovastum atsumiense, a diverse member of the Acetobacteraceae family of non-sulfur purple photosynthetic bacteria.</title>
        <authorList>
            <person name="Meyer T."/>
            <person name="Kyndt J."/>
        </authorList>
    </citation>
    <scope>NUCLEOTIDE SEQUENCE [LARGE SCALE GENOMIC DNA]</scope>
    <source>
        <strain evidence="1 2">DSM 21279</strain>
    </source>
</reference>
<protein>
    <submittedName>
        <fullName evidence="1">Uncharacterized protein</fullName>
    </submittedName>
</protein>
<name>A0A5M6IN40_9PROT</name>
<dbReference type="AlphaFoldDB" id="A0A5M6IN40"/>
<dbReference type="EMBL" id="VWPK01000046">
    <property type="protein sequence ID" value="KAA5609680.1"/>
    <property type="molecule type" value="Genomic_DNA"/>
</dbReference>
<dbReference type="OrthoDB" id="7845429at2"/>
<comment type="caution">
    <text evidence="1">The sequence shown here is derived from an EMBL/GenBank/DDBJ whole genome shotgun (WGS) entry which is preliminary data.</text>
</comment>